<dbReference type="EMBL" id="LAZR01001590">
    <property type="protein sequence ID" value="KKN42306.1"/>
    <property type="molecule type" value="Genomic_DNA"/>
</dbReference>
<sequence>MITLVTAATDEPVSLADAKKHLNYDDTADDVYIRGLIAAARAHAEMFTRLKFINATYDWSMPAWPTFPMRLTEWPLAPLSSVTSIKYVDGDGTTQTWAASNYVVQTGLKPGVIELAFNVTLPTTRSQPNAVTVRYVAGYGDIDDVPADARLAMLMLLGHWYENREAVVIGTITAEVPKAVDALLWGIRVGEV</sequence>
<protein>
    <recommendedName>
        <fullName evidence="2">Phage gp6-like head-tail connector protein</fullName>
    </recommendedName>
</protein>
<evidence type="ECO:0008006" key="2">
    <source>
        <dbReference type="Google" id="ProtNLM"/>
    </source>
</evidence>
<evidence type="ECO:0000313" key="1">
    <source>
        <dbReference type="EMBL" id="KKN42306.1"/>
    </source>
</evidence>
<dbReference type="Gene3D" id="1.10.3230.30">
    <property type="entry name" value="Phage gp6-like head-tail connector protein"/>
    <property type="match status" value="1"/>
</dbReference>
<organism evidence="1">
    <name type="scientific">marine sediment metagenome</name>
    <dbReference type="NCBI Taxonomy" id="412755"/>
    <lineage>
        <taxon>unclassified sequences</taxon>
        <taxon>metagenomes</taxon>
        <taxon>ecological metagenomes</taxon>
    </lineage>
</organism>
<proteinExistence type="predicted"/>
<dbReference type="NCBIfam" id="TIGR02215">
    <property type="entry name" value="phage_chp_gp8"/>
    <property type="match status" value="1"/>
</dbReference>
<accession>A0A0F9SZP4</accession>
<dbReference type="CDD" id="cd08054">
    <property type="entry name" value="gp6"/>
    <property type="match status" value="1"/>
</dbReference>
<dbReference type="AlphaFoldDB" id="A0A0F9SZP4"/>
<dbReference type="InterPro" id="IPR011738">
    <property type="entry name" value="Phage_CHP"/>
</dbReference>
<reference evidence="1" key="1">
    <citation type="journal article" date="2015" name="Nature">
        <title>Complex archaea that bridge the gap between prokaryotes and eukaryotes.</title>
        <authorList>
            <person name="Spang A."/>
            <person name="Saw J.H."/>
            <person name="Jorgensen S.L."/>
            <person name="Zaremba-Niedzwiedzka K."/>
            <person name="Martijn J."/>
            <person name="Lind A.E."/>
            <person name="van Eijk R."/>
            <person name="Schleper C."/>
            <person name="Guy L."/>
            <person name="Ettema T.J."/>
        </authorList>
    </citation>
    <scope>NUCLEOTIDE SEQUENCE</scope>
</reference>
<comment type="caution">
    <text evidence="1">The sequence shown here is derived from an EMBL/GenBank/DDBJ whole genome shotgun (WGS) entry which is preliminary data.</text>
</comment>
<dbReference type="InterPro" id="IPR006450">
    <property type="entry name" value="Phage_HK97_gp6-like"/>
</dbReference>
<gene>
    <name evidence="1" type="ORF">LCGC14_0714600</name>
</gene>
<dbReference type="NCBIfam" id="TIGR01560">
    <property type="entry name" value="put_DNA_pack"/>
    <property type="match status" value="2"/>
</dbReference>
<dbReference type="Pfam" id="PF05135">
    <property type="entry name" value="Phage_connect_1"/>
    <property type="match status" value="1"/>
</dbReference>
<name>A0A0F9SZP4_9ZZZZ</name>
<dbReference type="InterPro" id="IPR021146">
    <property type="entry name" value="Phage_gp6-like_head-tail"/>
</dbReference>